<protein>
    <submittedName>
        <fullName evidence="3">Peptidase S41-like protein</fullName>
    </submittedName>
</protein>
<dbReference type="GO" id="GO:0006508">
    <property type="term" value="P:proteolysis"/>
    <property type="evidence" value="ECO:0007669"/>
    <property type="project" value="InterPro"/>
</dbReference>
<dbReference type="AlphaFoldDB" id="A0A3D9H0D9"/>
<dbReference type="Gene3D" id="3.90.226.10">
    <property type="entry name" value="2-enoyl-CoA Hydratase, Chain A, domain 1"/>
    <property type="match status" value="1"/>
</dbReference>
<dbReference type="CDD" id="cd07561">
    <property type="entry name" value="Peptidase_S41_CPP_like"/>
    <property type="match status" value="1"/>
</dbReference>
<dbReference type="InterPro" id="IPR036034">
    <property type="entry name" value="PDZ_sf"/>
</dbReference>
<evidence type="ECO:0000313" key="3">
    <source>
        <dbReference type="EMBL" id="RED42977.1"/>
    </source>
</evidence>
<dbReference type="SMART" id="SM00245">
    <property type="entry name" value="TSPc"/>
    <property type="match status" value="1"/>
</dbReference>
<dbReference type="InterPro" id="IPR041613">
    <property type="entry name" value="Pept_S41_N"/>
</dbReference>
<dbReference type="PANTHER" id="PTHR32060:SF22">
    <property type="entry name" value="CARBOXYL-TERMINAL-PROCESSING PEPTIDASE 3, CHLOROPLASTIC"/>
    <property type="match status" value="1"/>
</dbReference>
<name>A0A3D9H0D9_9FLAO</name>
<dbReference type="PANTHER" id="PTHR32060">
    <property type="entry name" value="TAIL-SPECIFIC PROTEASE"/>
    <property type="match status" value="1"/>
</dbReference>
<keyword evidence="4" id="KW-1185">Reference proteome</keyword>
<comment type="caution">
    <text evidence="3">The sequence shown here is derived from an EMBL/GenBank/DDBJ whole genome shotgun (WGS) entry which is preliminary data.</text>
</comment>
<dbReference type="EMBL" id="QRDV01000007">
    <property type="protein sequence ID" value="RED42977.1"/>
    <property type="molecule type" value="Genomic_DNA"/>
</dbReference>
<dbReference type="GO" id="GO:0004175">
    <property type="term" value="F:endopeptidase activity"/>
    <property type="evidence" value="ECO:0007669"/>
    <property type="project" value="TreeGrafter"/>
</dbReference>
<evidence type="ECO:0000259" key="2">
    <source>
        <dbReference type="SMART" id="SM00245"/>
    </source>
</evidence>
<evidence type="ECO:0000256" key="1">
    <source>
        <dbReference type="SAM" id="SignalP"/>
    </source>
</evidence>
<feature type="chain" id="PRO_5017674016" evidence="1">
    <location>
        <begin position="22"/>
        <end position="478"/>
    </location>
</feature>
<feature type="domain" description="Tail specific protease" evidence="2">
    <location>
        <begin position="206"/>
        <end position="421"/>
    </location>
</feature>
<dbReference type="Pfam" id="PF03572">
    <property type="entry name" value="Peptidase_S41"/>
    <property type="match status" value="1"/>
</dbReference>
<dbReference type="PROSITE" id="PS51257">
    <property type="entry name" value="PROKAR_LIPOPROTEIN"/>
    <property type="match status" value="1"/>
</dbReference>
<accession>A0A3D9H0D9</accession>
<gene>
    <name evidence="3" type="ORF">DFQ10_107165</name>
</gene>
<proteinExistence type="predicted"/>
<dbReference type="InterPro" id="IPR029045">
    <property type="entry name" value="ClpP/crotonase-like_dom_sf"/>
</dbReference>
<sequence>MRKIKILLLTCLVGFSFTSCFDDLDDNIIPASTLEINDFVWKGMNYVYLYKPEVIALADDNFASNTEYQEYLNGFESPEVLFESLKYDAENVDRFSRITDNYYELQNSLGGTSLSTGVEFNFYYVPGSSSEIFGAITLVLNNSVADNLGLERGQIFRGVNGEPLTLGSIDDLGDAIYQDSFTLNFADYDNNGTTEPEDDTVVLNGESASLSKMTYTENPVHKTEVLNVSGTKIGYLMYNGFTFNFNDELNNAFGEFSAAGVTELVIDLRYNGGGSVQTAAYLGSMVTGQFTGEVYSKTFHNENLQSLDTNYLFTNSINGGGTINSLNLSRVYVLTTNRRTASASELVINSLKPYIDVVVIGENTVGKTQASQTVYDSPSLFTDENVNLSHKYAMQPLIANSTNVNDQLVPGTGLIPDIEISESPSTFGILGDINEPLLSAAIANMNFADRSFNAVNEGDKLRDVKHYISPLEQDMYID</sequence>
<keyword evidence="1" id="KW-0732">Signal</keyword>
<dbReference type="GO" id="GO:0008236">
    <property type="term" value="F:serine-type peptidase activity"/>
    <property type="evidence" value="ECO:0007669"/>
    <property type="project" value="InterPro"/>
</dbReference>
<dbReference type="RefSeq" id="WP_245940727.1">
    <property type="nucleotide sequence ID" value="NZ_QRDV01000007.1"/>
</dbReference>
<dbReference type="Proteomes" id="UP000256980">
    <property type="component" value="Unassembled WGS sequence"/>
</dbReference>
<feature type="signal peptide" evidence="1">
    <location>
        <begin position="1"/>
        <end position="21"/>
    </location>
</feature>
<dbReference type="SUPFAM" id="SSF52096">
    <property type="entry name" value="ClpP/crotonase"/>
    <property type="match status" value="1"/>
</dbReference>
<dbReference type="Pfam" id="PF18294">
    <property type="entry name" value="Pept_S41_N"/>
    <property type="match status" value="1"/>
</dbReference>
<evidence type="ECO:0000313" key="4">
    <source>
        <dbReference type="Proteomes" id="UP000256980"/>
    </source>
</evidence>
<dbReference type="InterPro" id="IPR005151">
    <property type="entry name" value="Tail-specific_protease"/>
</dbReference>
<dbReference type="Gene3D" id="3.30.750.170">
    <property type="match status" value="1"/>
</dbReference>
<reference evidence="3 4" key="1">
    <citation type="submission" date="2018-07" db="EMBL/GenBank/DDBJ databases">
        <title>Genomic Encyclopedia of Type Strains, Phase III (KMG-III): the genomes of soil and plant-associated and newly described type strains.</title>
        <authorList>
            <person name="Whitman W."/>
        </authorList>
    </citation>
    <scope>NUCLEOTIDE SEQUENCE [LARGE SCALE GENOMIC DNA]</scope>
    <source>
        <strain evidence="3 4">CECT 7946</strain>
    </source>
</reference>
<dbReference type="Gene3D" id="2.30.42.10">
    <property type="match status" value="1"/>
</dbReference>
<organism evidence="3 4">
    <name type="scientific">Winogradskyella eximia</name>
    <dbReference type="NCBI Taxonomy" id="262006"/>
    <lineage>
        <taxon>Bacteria</taxon>
        <taxon>Pseudomonadati</taxon>
        <taxon>Bacteroidota</taxon>
        <taxon>Flavobacteriia</taxon>
        <taxon>Flavobacteriales</taxon>
        <taxon>Flavobacteriaceae</taxon>
        <taxon>Winogradskyella</taxon>
    </lineage>
</organism>